<gene>
    <name evidence="1" type="ORF">KL86DPRO_60030</name>
</gene>
<dbReference type="AlphaFoldDB" id="A0A212KEQ2"/>
<protein>
    <submittedName>
        <fullName evidence="1">Uncharacterized protein</fullName>
    </submittedName>
</protein>
<organism evidence="1">
    <name type="scientific">uncultured delta proteobacterium</name>
    <dbReference type="NCBI Taxonomy" id="34034"/>
    <lineage>
        <taxon>Bacteria</taxon>
        <taxon>Deltaproteobacteria</taxon>
        <taxon>environmental samples</taxon>
    </lineage>
</organism>
<sequence>MAGSARGAGDAGTGAGAIAAGGSGAGSATGSAKDAGGGDCTGAAMAGGSGITGAGGSLAASSRARVRERSYAAASAASLPHMAAGSRLA</sequence>
<dbReference type="EMBL" id="FLUQ01000006">
    <property type="protein sequence ID" value="SBW10098.1"/>
    <property type="molecule type" value="Genomic_DNA"/>
</dbReference>
<accession>A0A212KEQ2</accession>
<name>A0A212KEQ2_9DELT</name>
<evidence type="ECO:0000313" key="1">
    <source>
        <dbReference type="EMBL" id="SBW10098.1"/>
    </source>
</evidence>
<reference evidence="1" key="1">
    <citation type="submission" date="2016-04" db="EMBL/GenBank/DDBJ databases">
        <authorList>
            <person name="Evans L.H."/>
            <person name="Alamgir A."/>
            <person name="Owens N."/>
            <person name="Weber N.D."/>
            <person name="Virtaneva K."/>
            <person name="Barbian K."/>
            <person name="Babar A."/>
            <person name="Rosenke K."/>
        </authorList>
    </citation>
    <scope>NUCLEOTIDE SEQUENCE</scope>
    <source>
        <strain evidence="1">86</strain>
    </source>
</reference>
<proteinExistence type="predicted"/>